<feature type="domain" description="Prokaryotic-type class I peptide chain release factors" evidence="2">
    <location>
        <begin position="21"/>
        <end position="37"/>
    </location>
</feature>
<dbReference type="NCBIfam" id="NF006718">
    <property type="entry name" value="PRK09256.1"/>
    <property type="match status" value="1"/>
</dbReference>
<dbReference type="PROSITE" id="PS00745">
    <property type="entry name" value="RF_PROK_I"/>
    <property type="match status" value="1"/>
</dbReference>
<proteinExistence type="predicted"/>
<dbReference type="SUPFAM" id="SSF110916">
    <property type="entry name" value="Peptidyl-tRNA hydrolase domain-like"/>
    <property type="match status" value="1"/>
</dbReference>
<dbReference type="GO" id="GO:0003747">
    <property type="term" value="F:translation release factor activity"/>
    <property type="evidence" value="ECO:0007669"/>
    <property type="project" value="InterPro"/>
</dbReference>
<feature type="compositionally biased region" description="Basic residues" evidence="1">
    <location>
        <begin position="104"/>
        <end position="113"/>
    </location>
</feature>
<reference evidence="3 4" key="1">
    <citation type="submission" date="2020-08" db="EMBL/GenBank/DDBJ databases">
        <title>Bridging the membrane lipid divide: bacteria of the FCB group superphylum have the potential to synthesize archaeal ether lipids.</title>
        <authorList>
            <person name="Villanueva L."/>
            <person name="Von Meijenfeldt F.A.B."/>
            <person name="Westbye A.B."/>
            <person name="Yadav S."/>
            <person name="Hopmans E.C."/>
            <person name="Dutilh B.E."/>
            <person name="Sinninghe Damste J.S."/>
        </authorList>
    </citation>
    <scope>NUCLEOTIDE SEQUENCE [LARGE SCALE GENOMIC DNA]</scope>
    <source>
        <strain evidence="3">NIOZ-UU47</strain>
    </source>
</reference>
<dbReference type="GO" id="GO:0004045">
    <property type="term" value="F:peptidyl-tRNA hydrolase activity"/>
    <property type="evidence" value="ECO:0007669"/>
    <property type="project" value="UniProtKB-EC"/>
</dbReference>
<feature type="compositionally biased region" description="Basic residues" evidence="1">
    <location>
        <begin position="121"/>
        <end position="133"/>
    </location>
</feature>
<keyword evidence="3" id="KW-0378">Hydrolase</keyword>
<dbReference type="PANTHER" id="PTHR47814:SF1">
    <property type="entry name" value="PEPTIDYL-TRNA HYDROLASE ARFB"/>
    <property type="match status" value="1"/>
</dbReference>
<sequence>MIEITKRLHIPDKELVFIFARASGPGGQNVNKVNTKVTLQFDVVNSPSLTEEQKAKIQDRLSNRISREGVLRVTAMRYRTQKANREDAVKRFAALLDSALAEKPHRRKTKVSRGVKERRFKEKKLKSRVKQSRQKVTSE</sequence>
<organism evidence="3 4">
    <name type="scientific">Candidatus Desulfobia pelagia</name>
    <dbReference type="NCBI Taxonomy" id="2841692"/>
    <lineage>
        <taxon>Bacteria</taxon>
        <taxon>Pseudomonadati</taxon>
        <taxon>Thermodesulfobacteriota</taxon>
        <taxon>Desulfobulbia</taxon>
        <taxon>Desulfobulbales</taxon>
        <taxon>Desulfobulbaceae</taxon>
        <taxon>Candidatus Desulfobia</taxon>
    </lineage>
</organism>
<evidence type="ECO:0000256" key="1">
    <source>
        <dbReference type="SAM" id="MobiDB-lite"/>
    </source>
</evidence>
<dbReference type="AlphaFoldDB" id="A0A8J6NBL5"/>
<evidence type="ECO:0000313" key="3">
    <source>
        <dbReference type="EMBL" id="MBC8316270.1"/>
    </source>
</evidence>
<dbReference type="PANTHER" id="PTHR47814">
    <property type="entry name" value="PEPTIDYL-TRNA HYDROLASE ARFB"/>
    <property type="match status" value="1"/>
</dbReference>
<gene>
    <name evidence="3" type="primary">arfB</name>
    <name evidence="3" type="ORF">H8E41_00060</name>
</gene>
<dbReference type="Gene3D" id="3.30.160.20">
    <property type="match status" value="1"/>
</dbReference>
<dbReference type="GO" id="GO:0043022">
    <property type="term" value="F:ribosome binding"/>
    <property type="evidence" value="ECO:0007669"/>
    <property type="project" value="TreeGrafter"/>
</dbReference>
<name>A0A8J6NBL5_9BACT</name>
<evidence type="ECO:0000259" key="2">
    <source>
        <dbReference type="PROSITE" id="PS00745"/>
    </source>
</evidence>
<dbReference type="InterPro" id="IPR000352">
    <property type="entry name" value="Pep_chain_release_fac_I"/>
</dbReference>
<dbReference type="Proteomes" id="UP000614424">
    <property type="component" value="Unassembled WGS sequence"/>
</dbReference>
<feature type="region of interest" description="Disordered" evidence="1">
    <location>
        <begin position="103"/>
        <end position="139"/>
    </location>
</feature>
<dbReference type="Pfam" id="PF00472">
    <property type="entry name" value="RF-1"/>
    <property type="match status" value="1"/>
</dbReference>
<evidence type="ECO:0000313" key="4">
    <source>
        <dbReference type="Proteomes" id="UP000614424"/>
    </source>
</evidence>
<accession>A0A8J6NBL5</accession>
<comment type="caution">
    <text evidence="3">The sequence shown here is derived from an EMBL/GenBank/DDBJ whole genome shotgun (WGS) entry which is preliminary data.</text>
</comment>
<dbReference type="EMBL" id="JACNJZ010000005">
    <property type="protein sequence ID" value="MBC8316270.1"/>
    <property type="molecule type" value="Genomic_DNA"/>
</dbReference>
<protein>
    <submittedName>
        <fullName evidence="3">Aminoacyl-tRNA hydrolase</fullName>
        <ecNumber evidence="3">3.1.1.29</ecNumber>
    </submittedName>
</protein>
<dbReference type="GO" id="GO:0072344">
    <property type="term" value="P:rescue of stalled ribosome"/>
    <property type="evidence" value="ECO:0007669"/>
    <property type="project" value="TreeGrafter"/>
</dbReference>
<dbReference type="EC" id="3.1.1.29" evidence="3"/>